<accession>A0A9P6ZL60</accession>
<protein>
    <submittedName>
        <fullName evidence="7">Uncharacterized protein</fullName>
    </submittedName>
</protein>
<dbReference type="Proteomes" id="UP000714275">
    <property type="component" value="Unassembled WGS sequence"/>
</dbReference>
<name>A0A9P6ZL60_9AGAM</name>
<comment type="caution">
    <text evidence="7">The sequence shown here is derived from an EMBL/GenBank/DDBJ whole genome shotgun (WGS) entry which is preliminary data.</text>
</comment>
<dbReference type="InterPro" id="IPR052035">
    <property type="entry name" value="ZnF_BED_domain_contain"/>
</dbReference>
<evidence type="ECO:0000256" key="1">
    <source>
        <dbReference type="ARBA" id="ARBA00004123"/>
    </source>
</evidence>
<evidence type="ECO:0000313" key="8">
    <source>
        <dbReference type="Proteomes" id="UP000714275"/>
    </source>
</evidence>
<evidence type="ECO:0000256" key="4">
    <source>
        <dbReference type="ARBA" id="ARBA00022833"/>
    </source>
</evidence>
<gene>
    <name evidence="7" type="ORF">EV702DRAFT_1049270</name>
</gene>
<dbReference type="PANTHER" id="PTHR46481">
    <property type="entry name" value="ZINC FINGER BED DOMAIN-CONTAINING PROTEIN 4"/>
    <property type="match status" value="1"/>
</dbReference>
<keyword evidence="2" id="KW-0479">Metal-binding</keyword>
<dbReference type="AlphaFoldDB" id="A0A9P6ZL60"/>
<evidence type="ECO:0000256" key="2">
    <source>
        <dbReference type="ARBA" id="ARBA00022723"/>
    </source>
</evidence>
<reference evidence="7" key="1">
    <citation type="journal article" date="2020" name="New Phytol.">
        <title>Comparative genomics reveals dynamic genome evolution in host specialist ectomycorrhizal fungi.</title>
        <authorList>
            <person name="Lofgren L.A."/>
            <person name="Nguyen N.H."/>
            <person name="Vilgalys R."/>
            <person name="Ruytinx J."/>
            <person name="Liao H.L."/>
            <person name="Branco S."/>
            <person name="Kuo A."/>
            <person name="LaButti K."/>
            <person name="Lipzen A."/>
            <person name="Andreopoulos W."/>
            <person name="Pangilinan J."/>
            <person name="Riley R."/>
            <person name="Hundley H."/>
            <person name="Na H."/>
            <person name="Barry K."/>
            <person name="Grigoriev I.V."/>
            <person name="Stajich J.E."/>
            <person name="Kennedy P.G."/>
        </authorList>
    </citation>
    <scope>NUCLEOTIDE SEQUENCE</scope>
    <source>
        <strain evidence="7">DOB743</strain>
    </source>
</reference>
<sequence length="734" mass="83500">MQSGMDESDSTVPTVNLLDLNDHWKEALTAPAGWRPEPFVCGRKRWLQASYYMNILRHRFFLEVVENFYPEGVKLPVTTLPAPTKMTRQWVSSILVSWGYQVYHLKGMQPASEDRLEKLLQDHPDVSGSYDWEGWLKTTNPIMTALYGNMPDPIKRPLDWQCILVESKLSGNPPAPMVESNPASWQLCLETVVKELDKRQPGSSPEVPMQVDPPTVQPSSFKRPLLSPPKKKDVNYPRFHPAVIHLRGRALLSGNVSEPNVPPAPSSNSEGLSCSEYNSWGLWLTPLAAFSESELREPIEEGVEIWETFRKQSYCQQQDQQLLDETATCNIRCKASVDALVEFIVSEDLTCNIFFATNLNVHKIGWVTLDNPSNNDILPCHLEEELLRGGISFDREKRHVLCFPHAVNLACKAVLKAILRPLTLQRKMHMTTDLMLHQHARRSKPIKRDPVREALEKKDLQLLRDVDIRWSSTLLMIEGAITLQKFRELPECNLSDSPLEVLQTILVVPHAFHAFQQRLSAEKTQTLRYAILSFKTKSSAWKKQVEDCPDLVLSLSPVSISSIHIQLVWILFLPMFLLWQSAIKLDCARESAVDEGTFQQRDDVLGFGRLGLQPGTQTLEAEVEAYILDMQVGSNPLTYWQVRVYFTKPILEFDLSSQENQERYPETMSMRRSQISPELMEALQILKFSSRQGSGLNFTAGTSRSAELKVMEALLVEEGRVPEDISTFVTILLH</sequence>
<feature type="region of interest" description="Disordered" evidence="6">
    <location>
        <begin position="197"/>
        <end position="227"/>
    </location>
</feature>
<keyword evidence="3" id="KW-0863">Zinc-finger</keyword>
<evidence type="ECO:0000256" key="3">
    <source>
        <dbReference type="ARBA" id="ARBA00022771"/>
    </source>
</evidence>
<dbReference type="GO" id="GO:0008270">
    <property type="term" value="F:zinc ion binding"/>
    <property type="evidence" value="ECO:0007669"/>
    <property type="project" value="UniProtKB-KW"/>
</dbReference>
<keyword evidence="5" id="KW-0539">Nucleus</keyword>
<dbReference type="GO" id="GO:0005634">
    <property type="term" value="C:nucleus"/>
    <property type="evidence" value="ECO:0007669"/>
    <property type="project" value="UniProtKB-SubCell"/>
</dbReference>
<keyword evidence="4" id="KW-0862">Zinc</keyword>
<evidence type="ECO:0000256" key="5">
    <source>
        <dbReference type="ARBA" id="ARBA00023242"/>
    </source>
</evidence>
<keyword evidence="8" id="KW-1185">Reference proteome</keyword>
<dbReference type="PANTHER" id="PTHR46481:SF10">
    <property type="entry name" value="ZINC FINGER BED DOMAIN-CONTAINING PROTEIN 39"/>
    <property type="match status" value="1"/>
</dbReference>
<evidence type="ECO:0000313" key="7">
    <source>
        <dbReference type="EMBL" id="KAG1770825.1"/>
    </source>
</evidence>
<comment type="subcellular location">
    <subcellularLocation>
        <location evidence="1">Nucleus</location>
    </subcellularLocation>
</comment>
<proteinExistence type="predicted"/>
<dbReference type="InterPro" id="IPR012337">
    <property type="entry name" value="RNaseH-like_sf"/>
</dbReference>
<evidence type="ECO:0000256" key="6">
    <source>
        <dbReference type="SAM" id="MobiDB-lite"/>
    </source>
</evidence>
<dbReference type="SUPFAM" id="SSF53098">
    <property type="entry name" value="Ribonuclease H-like"/>
    <property type="match status" value="1"/>
</dbReference>
<dbReference type="EMBL" id="JABBWD010000063">
    <property type="protein sequence ID" value="KAG1770825.1"/>
    <property type="molecule type" value="Genomic_DNA"/>
</dbReference>
<dbReference type="OrthoDB" id="2687570at2759"/>
<organism evidence="7 8">
    <name type="scientific">Suillus placidus</name>
    <dbReference type="NCBI Taxonomy" id="48579"/>
    <lineage>
        <taxon>Eukaryota</taxon>
        <taxon>Fungi</taxon>
        <taxon>Dikarya</taxon>
        <taxon>Basidiomycota</taxon>
        <taxon>Agaricomycotina</taxon>
        <taxon>Agaricomycetes</taxon>
        <taxon>Agaricomycetidae</taxon>
        <taxon>Boletales</taxon>
        <taxon>Suillineae</taxon>
        <taxon>Suillaceae</taxon>
        <taxon>Suillus</taxon>
    </lineage>
</organism>